<gene>
    <name evidence="1" type="ORF">DAEQUDRAFT_727339</name>
</gene>
<dbReference type="STRING" id="1314783.A0A165Q247"/>
<sequence length="65" mass="7358">MEMKVLLAVLVTNFTFESTDKPIVWNVAGVRYPTVGWESNRAEMPLAVRALRQSGFHRDPPLTNV</sequence>
<dbReference type="AlphaFoldDB" id="A0A165Q247"/>
<protein>
    <submittedName>
        <fullName evidence="1">Uncharacterized protein</fullName>
    </submittedName>
</protein>
<name>A0A165Q247_9APHY</name>
<dbReference type="EMBL" id="KV429062">
    <property type="protein sequence ID" value="KZT68913.1"/>
    <property type="molecule type" value="Genomic_DNA"/>
</dbReference>
<keyword evidence="2" id="KW-1185">Reference proteome</keyword>
<reference evidence="1 2" key="1">
    <citation type="journal article" date="2016" name="Mol. Biol. Evol.">
        <title>Comparative Genomics of Early-Diverging Mushroom-Forming Fungi Provides Insights into the Origins of Lignocellulose Decay Capabilities.</title>
        <authorList>
            <person name="Nagy L.G."/>
            <person name="Riley R."/>
            <person name="Tritt A."/>
            <person name="Adam C."/>
            <person name="Daum C."/>
            <person name="Floudas D."/>
            <person name="Sun H."/>
            <person name="Yadav J.S."/>
            <person name="Pangilinan J."/>
            <person name="Larsson K.H."/>
            <person name="Matsuura K."/>
            <person name="Barry K."/>
            <person name="Labutti K."/>
            <person name="Kuo R."/>
            <person name="Ohm R.A."/>
            <person name="Bhattacharya S.S."/>
            <person name="Shirouzu T."/>
            <person name="Yoshinaga Y."/>
            <person name="Martin F.M."/>
            <person name="Grigoriev I.V."/>
            <person name="Hibbett D.S."/>
        </authorList>
    </citation>
    <scope>NUCLEOTIDE SEQUENCE [LARGE SCALE GENOMIC DNA]</scope>
    <source>
        <strain evidence="1 2">L-15889</strain>
    </source>
</reference>
<evidence type="ECO:0000313" key="2">
    <source>
        <dbReference type="Proteomes" id="UP000076727"/>
    </source>
</evidence>
<dbReference type="OrthoDB" id="1470350at2759"/>
<proteinExistence type="predicted"/>
<evidence type="ECO:0000313" key="1">
    <source>
        <dbReference type="EMBL" id="KZT68913.1"/>
    </source>
</evidence>
<organism evidence="1 2">
    <name type="scientific">Daedalea quercina L-15889</name>
    <dbReference type="NCBI Taxonomy" id="1314783"/>
    <lineage>
        <taxon>Eukaryota</taxon>
        <taxon>Fungi</taxon>
        <taxon>Dikarya</taxon>
        <taxon>Basidiomycota</taxon>
        <taxon>Agaricomycotina</taxon>
        <taxon>Agaricomycetes</taxon>
        <taxon>Polyporales</taxon>
        <taxon>Fomitopsis</taxon>
    </lineage>
</organism>
<accession>A0A165Q247</accession>
<dbReference type="Proteomes" id="UP000076727">
    <property type="component" value="Unassembled WGS sequence"/>
</dbReference>